<feature type="domain" description="Outer membrane cytochrome MtrC/MtrF-like" evidence="3">
    <location>
        <begin position="84"/>
        <end position="267"/>
    </location>
</feature>
<feature type="transmembrane region" description="Helical" evidence="2">
    <location>
        <begin position="40"/>
        <end position="59"/>
    </location>
</feature>
<accession>A0A8J6P1C8</accession>
<evidence type="ECO:0000256" key="2">
    <source>
        <dbReference type="SAM" id="Phobius"/>
    </source>
</evidence>
<evidence type="ECO:0000313" key="4">
    <source>
        <dbReference type="EMBL" id="MBC8431055.1"/>
    </source>
</evidence>
<sequence length="267" mass="29765">MSTSDDNVRQISPEAAGDDAAASSSKIKHKEQGNGSGGPVTLFFILGLAVSLILGWVIAPEMLYSQKKQPIDYNHALHVAEVKDGCESCHFFRADGTFSGVPKLELCVDCHEEVQGEDPNEIKFVEEYVVKEREVPWLIYSKQPDCVFFSHAAHIKGAQMDCVTCHGHIGESETSRVYEENRITGYSRDIWGKNIAGFKKNSWDRMKMDDCAECHQKEFTVQRTDVKTPINRLLDNFIAVSFPGMEAPAGIGDSVQTQRDACFVCHK</sequence>
<dbReference type="InterPro" id="IPR036280">
    <property type="entry name" value="Multihaem_cyt_sf"/>
</dbReference>
<reference evidence="4 5" key="1">
    <citation type="submission" date="2020-08" db="EMBL/GenBank/DDBJ databases">
        <title>Bridging the membrane lipid divide: bacteria of the FCB group superphylum have the potential to synthesize archaeal ether lipids.</title>
        <authorList>
            <person name="Villanueva L."/>
            <person name="Von Meijenfeldt F.A.B."/>
            <person name="Westbye A.B."/>
            <person name="Yadav S."/>
            <person name="Hopmans E.C."/>
            <person name="Dutilh B.E."/>
            <person name="Sinninghe Damste J.S."/>
        </authorList>
    </citation>
    <scope>NUCLEOTIDE SEQUENCE [LARGE SCALE GENOMIC DNA]</scope>
    <source>
        <strain evidence="4">NIOZ-UU17</strain>
    </source>
</reference>
<keyword evidence="2" id="KW-0472">Membrane</keyword>
<proteinExistence type="predicted"/>
<dbReference type="AlphaFoldDB" id="A0A8J6P1C8"/>
<evidence type="ECO:0000259" key="3">
    <source>
        <dbReference type="Pfam" id="PF22113"/>
    </source>
</evidence>
<dbReference type="SUPFAM" id="SSF48695">
    <property type="entry name" value="Multiheme cytochromes"/>
    <property type="match status" value="1"/>
</dbReference>
<dbReference type="PANTHER" id="PTHR39425">
    <property type="entry name" value="LIPOPROTEIN CYTOCHROME C"/>
    <property type="match status" value="1"/>
</dbReference>
<gene>
    <name evidence="4" type="ORF">H8D96_03965</name>
</gene>
<organism evidence="4 5">
    <name type="scientific">Candidatus Desulfatibia vada</name>
    <dbReference type="NCBI Taxonomy" id="2841696"/>
    <lineage>
        <taxon>Bacteria</taxon>
        <taxon>Pseudomonadati</taxon>
        <taxon>Thermodesulfobacteriota</taxon>
        <taxon>Desulfobacteria</taxon>
        <taxon>Desulfobacterales</taxon>
        <taxon>Desulfobacterales incertae sedis</taxon>
        <taxon>Candidatus Desulfatibia</taxon>
    </lineage>
</organism>
<dbReference type="InterPro" id="IPR053547">
    <property type="entry name" value="Multiheme_cyt_c_menaq_reduct"/>
</dbReference>
<name>A0A8J6P1C8_9BACT</name>
<evidence type="ECO:0000313" key="5">
    <source>
        <dbReference type="Proteomes" id="UP000605201"/>
    </source>
</evidence>
<evidence type="ECO:0000256" key="1">
    <source>
        <dbReference type="SAM" id="MobiDB-lite"/>
    </source>
</evidence>
<keyword evidence="2" id="KW-0812">Transmembrane</keyword>
<comment type="caution">
    <text evidence="4">The sequence shown here is derived from an EMBL/GenBank/DDBJ whole genome shotgun (WGS) entry which is preliminary data.</text>
</comment>
<feature type="region of interest" description="Disordered" evidence="1">
    <location>
        <begin position="1"/>
        <end position="35"/>
    </location>
</feature>
<dbReference type="InterPro" id="IPR054337">
    <property type="entry name" value="Mtrc-MtrF-like_dom_II/IV"/>
</dbReference>
<dbReference type="Gene3D" id="3.90.10.10">
    <property type="entry name" value="Cytochrome C3"/>
    <property type="match status" value="2"/>
</dbReference>
<dbReference type="EMBL" id="JACNIG010000108">
    <property type="protein sequence ID" value="MBC8431055.1"/>
    <property type="molecule type" value="Genomic_DNA"/>
</dbReference>
<dbReference type="CDD" id="cd08168">
    <property type="entry name" value="Cytochrom_C3"/>
    <property type="match status" value="1"/>
</dbReference>
<dbReference type="Proteomes" id="UP000605201">
    <property type="component" value="Unassembled WGS sequence"/>
</dbReference>
<dbReference type="NCBIfam" id="NF041781">
    <property type="entry name" value="mnquin_red_QrcA"/>
    <property type="match status" value="1"/>
</dbReference>
<dbReference type="Pfam" id="PF22113">
    <property type="entry name" value="Mtrc-MtrF_II-IV_dom"/>
    <property type="match status" value="1"/>
</dbReference>
<dbReference type="PANTHER" id="PTHR39425:SF1">
    <property type="entry name" value="CYTOCHROME C7-LIKE DOMAIN-CONTAINING PROTEIN"/>
    <property type="match status" value="1"/>
</dbReference>
<protein>
    <submittedName>
        <fullName evidence="4">Cytochrome c3 family protein</fullName>
    </submittedName>
</protein>
<keyword evidence="2" id="KW-1133">Transmembrane helix</keyword>